<dbReference type="AlphaFoldDB" id="A0A250F2V4"/>
<dbReference type="Pfam" id="PF24740">
    <property type="entry name" value="DUF7691"/>
    <property type="match status" value="1"/>
</dbReference>
<dbReference type="RefSeq" id="WP_095901399.1">
    <property type="nucleotide sequence ID" value="NZ_CP022383.1"/>
</dbReference>
<dbReference type="InterPro" id="IPR056108">
    <property type="entry name" value="DUF7691"/>
</dbReference>
<evidence type="ECO:0000313" key="3">
    <source>
        <dbReference type="Proteomes" id="UP000217334"/>
    </source>
</evidence>
<proteinExistence type="predicted"/>
<protein>
    <submittedName>
        <fullName evidence="2">Pyruvate dehydrogenase</fullName>
    </submittedName>
</protein>
<sequence>MGSYISACGVKTPEIKAIFGSKDKTLLQKIKANKTFQYNVNETPETTQALTEMIMGTPYTLEGYHYGYTFIGICKAFGTELPYDEDIKSGYGTSLIDRALLEDWGIEVSIDFELFPKKCFPSHLIKKTYEPMISLLDEEHLKALAKLLDKVHKTPEEIDVLIKEDEKGYAYYDIMGLKENIAFCLENKLDMALFCY</sequence>
<name>A0A250F2V4_CAPSP</name>
<evidence type="ECO:0000259" key="1">
    <source>
        <dbReference type="Pfam" id="PF24740"/>
    </source>
</evidence>
<feature type="domain" description="DUF7691" evidence="1">
    <location>
        <begin position="1"/>
        <end position="196"/>
    </location>
</feature>
<keyword evidence="2" id="KW-0670">Pyruvate</keyword>
<dbReference type="Proteomes" id="UP000217334">
    <property type="component" value="Chromosome"/>
</dbReference>
<evidence type="ECO:0000313" key="2">
    <source>
        <dbReference type="EMBL" id="ATA79483.1"/>
    </source>
</evidence>
<accession>A0A250F2V4</accession>
<organism evidence="2 3">
    <name type="scientific">Capnocytophaga sputigena</name>
    <dbReference type="NCBI Taxonomy" id="1019"/>
    <lineage>
        <taxon>Bacteria</taxon>
        <taxon>Pseudomonadati</taxon>
        <taxon>Bacteroidota</taxon>
        <taxon>Flavobacteriia</taxon>
        <taxon>Flavobacteriales</taxon>
        <taxon>Flavobacteriaceae</taxon>
        <taxon>Capnocytophaga</taxon>
    </lineage>
</organism>
<gene>
    <name evidence="2" type="ORF">CGC59_07280</name>
</gene>
<dbReference type="EMBL" id="CP022383">
    <property type="protein sequence ID" value="ATA79483.1"/>
    <property type="molecule type" value="Genomic_DNA"/>
</dbReference>
<reference evidence="3" key="1">
    <citation type="submission" date="2017-06" db="EMBL/GenBank/DDBJ databases">
        <title>Capnocytophaga spp. assemblies.</title>
        <authorList>
            <person name="Gulvik C.A."/>
        </authorList>
    </citation>
    <scope>NUCLEOTIDE SEQUENCE [LARGE SCALE GENOMIC DNA]</scope>
    <source>
        <strain evidence="3">H4486</strain>
    </source>
</reference>